<evidence type="ECO:0000313" key="2">
    <source>
        <dbReference type="Proteomes" id="UP000190092"/>
    </source>
</evidence>
<dbReference type="OrthoDB" id="7062821at2"/>
<dbReference type="STRING" id="225324.SAMN02745126_01012"/>
<accession>A0A1T4KJZ8</accession>
<dbReference type="Proteomes" id="UP000190092">
    <property type="component" value="Unassembled WGS sequence"/>
</dbReference>
<gene>
    <name evidence="1" type="ORF">SAMN02745126_01012</name>
</gene>
<dbReference type="RefSeq" id="WP_085932687.1">
    <property type="nucleotide sequence ID" value="NZ_FUWJ01000001.1"/>
</dbReference>
<name>A0A1T4KJZ8_9HYPH</name>
<dbReference type="EMBL" id="FUWJ01000001">
    <property type="protein sequence ID" value="SJZ42724.1"/>
    <property type="molecule type" value="Genomic_DNA"/>
</dbReference>
<keyword evidence="2" id="KW-1185">Reference proteome</keyword>
<dbReference type="AlphaFoldDB" id="A0A1T4KJZ8"/>
<sequence length="160" mass="17980">MSNPVEPGVRKRVRDAISKLIWDQVTPWVYMNDDGVRVTSHDGQSLSFPDKESPGAKDLFWSGTYIEPFVTEICHQEIAATCRWADAQGVPRRQALSELRTELLAGFIRLYWTMADVHRQTWWKLPNGAVRRDTSGEVDRMMTFLDAALAKAANGAVASA</sequence>
<protein>
    <submittedName>
        <fullName evidence="1">Uncharacterized protein</fullName>
    </submittedName>
</protein>
<organism evidence="1 2">
    <name type="scientific">Enhydrobacter aerosaccus</name>
    <dbReference type="NCBI Taxonomy" id="225324"/>
    <lineage>
        <taxon>Bacteria</taxon>
        <taxon>Pseudomonadati</taxon>
        <taxon>Pseudomonadota</taxon>
        <taxon>Alphaproteobacteria</taxon>
        <taxon>Hyphomicrobiales</taxon>
        <taxon>Enhydrobacter</taxon>
    </lineage>
</organism>
<reference evidence="2" key="1">
    <citation type="submission" date="2017-02" db="EMBL/GenBank/DDBJ databases">
        <authorList>
            <person name="Varghese N."/>
            <person name="Submissions S."/>
        </authorList>
    </citation>
    <scope>NUCLEOTIDE SEQUENCE [LARGE SCALE GENOMIC DNA]</scope>
    <source>
        <strain evidence="2">ATCC 27094</strain>
    </source>
</reference>
<evidence type="ECO:0000313" key="1">
    <source>
        <dbReference type="EMBL" id="SJZ42724.1"/>
    </source>
</evidence>
<proteinExistence type="predicted"/>